<keyword evidence="1" id="KW-1133">Transmembrane helix</keyword>
<keyword evidence="1" id="KW-0812">Transmembrane</keyword>
<name>A0A317PI64_9HYPH</name>
<evidence type="ECO:0000313" key="2">
    <source>
        <dbReference type="EMBL" id="PWV97723.1"/>
    </source>
</evidence>
<dbReference type="OrthoDB" id="7645981at2"/>
<comment type="caution">
    <text evidence="2">The sequence shown here is derived from an EMBL/GenBank/DDBJ whole genome shotgun (WGS) entry which is preliminary data.</text>
</comment>
<proteinExistence type="predicted"/>
<keyword evidence="3" id="KW-1185">Reference proteome</keyword>
<reference evidence="2 3" key="1">
    <citation type="submission" date="2018-05" db="EMBL/GenBank/DDBJ databases">
        <title>Genomic Encyclopedia of Type Strains, Phase IV (KMG-IV): sequencing the most valuable type-strain genomes for metagenomic binning, comparative biology and taxonomic classification.</title>
        <authorList>
            <person name="Goeker M."/>
        </authorList>
    </citation>
    <scope>NUCLEOTIDE SEQUENCE [LARGE SCALE GENOMIC DNA]</scope>
    <source>
        <strain evidence="2 3">DSM 16791</strain>
    </source>
</reference>
<accession>A0A317PI64</accession>
<evidence type="ECO:0000256" key="1">
    <source>
        <dbReference type="SAM" id="Phobius"/>
    </source>
</evidence>
<dbReference type="RefSeq" id="WP_110034015.1">
    <property type="nucleotide sequence ID" value="NZ_QGTR01000006.1"/>
</dbReference>
<evidence type="ECO:0000313" key="3">
    <source>
        <dbReference type="Proteomes" id="UP000246352"/>
    </source>
</evidence>
<keyword evidence="1" id="KW-0472">Membrane</keyword>
<protein>
    <submittedName>
        <fullName evidence="2">Uncharacterized protein</fullName>
    </submittedName>
</protein>
<dbReference type="EMBL" id="QGTR01000006">
    <property type="protein sequence ID" value="PWV97723.1"/>
    <property type="molecule type" value="Genomic_DNA"/>
</dbReference>
<gene>
    <name evidence="2" type="ORF">DFR52_106248</name>
</gene>
<sequence length="133" mass="14315">MDELGNRLIEQAGPVGAALGVVILAAGAVLARAKGWLGFSSQTDAKDRKPEANGDVMSELRSINTRLGSFDARIKEVEHDLASRPTRQDVHRIEMSMVRMDERMAALSKTVETTGIGVTRIENILLAISGKGT</sequence>
<dbReference type="AlphaFoldDB" id="A0A317PI64"/>
<dbReference type="Proteomes" id="UP000246352">
    <property type="component" value="Unassembled WGS sequence"/>
</dbReference>
<feature type="transmembrane region" description="Helical" evidence="1">
    <location>
        <begin position="12"/>
        <end position="31"/>
    </location>
</feature>
<organism evidence="2 3">
    <name type="scientific">Hoeflea marina</name>
    <dbReference type="NCBI Taxonomy" id="274592"/>
    <lineage>
        <taxon>Bacteria</taxon>
        <taxon>Pseudomonadati</taxon>
        <taxon>Pseudomonadota</taxon>
        <taxon>Alphaproteobacteria</taxon>
        <taxon>Hyphomicrobiales</taxon>
        <taxon>Rhizobiaceae</taxon>
        <taxon>Hoeflea</taxon>
    </lineage>
</organism>